<dbReference type="InterPro" id="IPR036457">
    <property type="entry name" value="PPM-type-like_dom_sf"/>
</dbReference>
<dbReference type="InterPro" id="IPR001932">
    <property type="entry name" value="PPM-type_phosphatase-like_dom"/>
</dbReference>
<evidence type="ECO:0000259" key="7">
    <source>
        <dbReference type="PROSITE" id="PS51746"/>
    </source>
</evidence>
<dbReference type="CDD" id="cd00143">
    <property type="entry name" value="PP2Cc"/>
    <property type="match status" value="1"/>
</dbReference>
<feature type="region of interest" description="Disordered" evidence="6">
    <location>
        <begin position="1"/>
        <end position="80"/>
    </location>
</feature>
<dbReference type="SUPFAM" id="SSF81606">
    <property type="entry name" value="PP2C-like"/>
    <property type="match status" value="1"/>
</dbReference>
<sequence>MGCCSSAPELGASSAPDLVESMNSGESVDSEGSRKELMHTNSMLFPRDAIEEAKRSLRLKKPIGREDATPPVIEQDDPDGVLMTSDPLYELGMEIEYPVEMSETMTIQLLKKKKKKKNSASSATKADIEGAIEDFEDTNSASADDDDDEEAAALDEVQVDMLTSSPKAQPASSLGDFEKGHKLHFGYKSIQGRSASPPSKPNQDSVVAFVVDGKPNQAVFGIFDGHGPYGEHASHFCRMELHKTIIAVYEEFGDDLTPKDVLEHSIARMHESFISTDPGYSGVDPNVSGTTLVVAMIVDSKMYVANVGDSRCILGEKASGNFLGSVVEMSDDHKPERESERVRIDATDAVLMSEGELRGGLRSEGKTYICRRRNGDIIYGVLFTRSVGDADAHNFLGVSAEPEFQKRRINKKLTQYLVLASDGVWDQMGNEQVLSKVYAVRDPLSAAERIADIARDLWDTDRTHSRRDDITVCVVQLD</sequence>
<name>A0A2R5GAV9_9STRA</name>
<keyword evidence="2" id="KW-0479">Metal-binding</keyword>
<evidence type="ECO:0000256" key="3">
    <source>
        <dbReference type="ARBA" id="ARBA00022801"/>
    </source>
</evidence>
<evidence type="ECO:0000313" key="9">
    <source>
        <dbReference type="Proteomes" id="UP000241890"/>
    </source>
</evidence>
<organism evidence="8 9">
    <name type="scientific">Hondaea fermentalgiana</name>
    <dbReference type="NCBI Taxonomy" id="2315210"/>
    <lineage>
        <taxon>Eukaryota</taxon>
        <taxon>Sar</taxon>
        <taxon>Stramenopiles</taxon>
        <taxon>Bigyra</taxon>
        <taxon>Labyrinthulomycetes</taxon>
        <taxon>Thraustochytrida</taxon>
        <taxon>Thraustochytriidae</taxon>
        <taxon>Hondaea</taxon>
    </lineage>
</organism>
<gene>
    <name evidence="8" type="ORF">FCC1311_043752</name>
</gene>
<dbReference type="PROSITE" id="PS51746">
    <property type="entry name" value="PPM_2"/>
    <property type="match status" value="1"/>
</dbReference>
<dbReference type="OrthoDB" id="10264738at2759"/>
<dbReference type="EMBL" id="BEYU01000040">
    <property type="protein sequence ID" value="GBG28152.1"/>
    <property type="molecule type" value="Genomic_DNA"/>
</dbReference>
<feature type="region of interest" description="Disordered" evidence="6">
    <location>
        <begin position="112"/>
        <end position="149"/>
    </location>
</feature>
<dbReference type="SMART" id="SM00332">
    <property type="entry name" value="PP2Cc"/>
    <property type="match status" value="1"/>
</dbReference>
<dbReference type="PANTHER" id="PTHR47992">
    <property type="entry name" value="PROTEIN PHOSPHATASE"/>
    <property type="match status" value="1"/>
</dbReference>
<accession>A0A2R5GAV9</accession>
<dbReference type="GO" id="GO:0016020">
    <property type="term" value="C:membrane"/>
    <property type="evidence" value="ECO:0007669"/>
    <property type="project" value="UniProtKB-SubCell"/>
</dbReference>
<dbReference type="InParanoid" id="A0A2R5GAV9"/>
<feature type="domain" description="PPM-type phosphatase" evidence="7">
    <location>
        <begin position="184"/>
        <end position="477"/>
    </location>
</feature>
<dbReference type="Gene3D" id="3.60.40.10">
    <property type="entry name" value="PPM-type phosphatase domain"/>
    <property type="match status" value="1"/>
</dbReference>
<evidence type="ECO:0000256" key="5">
    <source>
        <dbReference type="RuleBase" id="RU003465"/>
    </source>
</evidence>
<dbReference type="FunCoup" id="A0A2R5GAV9">
    <property type="interactions" value="1"/>
</dbReference>
<dbReference type="GO" id="GO:0004722">
    <property type="term" value="F:protein serine/threonine phosphatase activity"/>
    <property type="evidence" value="ECO:0007669"/>
    <property type="project" value="InterPro"/>
</dbReference>
<dbReference type="GO" id="GO:0046872">
    <property type="term" value="F:metal ion binding"/>
    <property type="evidence" value="ECO:0007669"/>
    <property type="project" value="UniProtKB-KW"/>
</dbReference>
<proteinExistence type="inferred from homology"/>
<evidence type="ECO:0000256" key="2">
    <source>
        <dbReference type="ARBA" id="ARBA00022723"/>
    </source>
</evidence>
<evidence type="ECO:0000256" key="4">
    <source>
        <dbReference type="ARBA" id="ARBA00022912"/>
    </source>
</evidence>
<dbReference type="AlphaFoldDB" id="A0A2R5GAV9"/>
<keyword evidence="4 5" id="KW-0904">Protein phosphatase</keyword>
<comment type="caution">
    <text evidence="8">The sequence shown here is derived from an EMBL/GenBank/DDBJ whole genome shotgun (WGS) entry which is preliminary data.</text>
</comment>
<dbReference type="Pfam" id="PF00481">
    <property type="entry name" value="PP2C"/>
    <property type="match status" value="1"/>
</dbReference>
<dbReference type="Proteomes" id="UP000241890">
    <property type="component" value="Unassembled WGS sequence"/>
</dbReference>
<comment type="similarity">
    <text evidence="5">Belongs to the PP2C family.</text>
</comment>
<keyword evidence="3 5" id="KW-0378">Hydrolase</keyword>
<dbReference type="InterPro" id="IPR015655">
    <property type="entry name" value="PP2C"/>
</dbReference>
<reference evidence="8 9" key="1">
    <citation type="submission" date="2017-12" db="EMBL/GenBank/DDBJ databases">
        <title>Sequencing, de novo assembly and annotation of complete genome of a new Thraustochytrid species, strain FCC1311.</title>
        <authorList>
            <person name="Sedici K."/>
            <person name="Godart F."/>
            <person name="Aiese Cigliano R."/>
            <person name="Sanseverino W."/>
            <person name="Barakat M."/>
            <person name="Ortet P."/>
            <person name="Marechal E."/>
            <person name="Cagnac O."/>
            <person name="Amato A."/>
        </authorList>
    </citation>
    <scope>NUCLEOTIDE SEQUENCE [LARGE SCALE GENOMIC DNA]</scope>
</reference>
<dbReference type="InterPro" id="IPR000222">
    <property type="entry name" value="PP2C_BS"/>
</dbReference>
<evidence type="ECO:0000313" key="8">
    <source>
        <dbReference type="EMBL" id="GBG28152.1"/>
    </source>
</evidence>
<feature type="compositionally biased region" description="Acidic residues" evidence="6">
    <location>
        <begin position="130"/>
        <end position="149"/>
    </location>
</feature>
<keyword evidence="9" id="KW-1185">Reference proteome</keyword>
<dbReference type="PROSITE" id="PS01032">
    <property type="entry name" value="PPM_1"/>
    <property type="match status" value="1"/>
</dbReference>
<protein>
    <submittedName>
        <fullName evidence="8">Protein phosphatase, putative</fullName>
    </submittedName>
</protein>
<comment type="subcellular location">
    <subcellularLocation>
        <location evidence="1">Membrane</location>
        <topology evidence="1">Peripheral membrane protein</topology>
    </subcellularLocation>
</comment>
<evidence type="ECO:0000256" key="6">
    <source>
        <dbReference type="SAM" id="MobiDB-lite"/>
    </source>
</evidence>
<evidence type="ECO:0000256" key="1">
    <source>
        <dbReference type="ARBA" id="ARBA00004170"/>
    </source>
</evidence>